<comment type="caution">
    <text evidence="1">The sequence shown here is derived from an EMBL/GenBank/DDBJ whole genome shotgun (WGS) entry which is preliminary data.</text>
</comment>
<reference evidence="1 2" key="1">
    <citation type="submission" date="2021-06" db="EMBL/GenBank/DDBJ databases">
        <title>Caerostris darwini draft genome.</title>
        <authorList>
            <person name="Kono N."/>
            <person name="Arakawa K."/>
        </authorList>
    </citation>
    <scope>NUCLEOTIDE SEQUENCE [LARGE SCALE GENOMIC DNA]</scope>
</reference>
<protein>
    <submittedName>
        <fullName evidence="1">Uncharacterized protein</fullName>
    </submittedName>
</protein>
<dbReference type="EMBL" id="BPLQ01008849">
    <property type="protein sequence ID" value="GIY39858.1"/>
    <property type="molecule type" value="Genomic_DNA"/>
</dbReference>
<organism evidence="1 2">
    <name type="scientific">Caerostris darwini</name>
    <dbReference type="NCBI Taxonomy" id="1538125"/>
    <lineage>
        <taxon>Eukaryota</taxon>
        <taxon>Metazoa</taxon>
        <taxon>Ecdysozoa</taxon>
        <taxon>Arthropoda</taxon>
        <taxon>Chelicerata</taxon>
        <taxon>Arachnida</taxon>
        <taxon>Araneae</taxon>
        <taxon>Araneomorphae</taxon>
        <taxon>Entelegynae</taxon>
        <taxon>Araneoidea</taxon>
        <taxon>Araneidae</taxon>
        <taxon>Caerostris</taxon>
    </lineage>
</organism>
<keyword evidence="2" id="KW-1185">Reference proteome</keyword>
<sequence length="96" mass="10744">MVEVNIISPSLKFEQGGLSESLERSSRESRVKTLVSMAFHATWTLPPAVHNSLFPPHFPEEILSSEDIAKHKVMSSVNTGRVMGHYPDVKCIIHMD</sequence>
<accession>A0AAV4T7E6</accession>
<proteinExistence type="predicted"/>
<evidence type="ECO:0000313" key="2">
    <source>
        <dbReference type="Proteomes" id="UP001054837"/>
    </source>
</evidence>
<dbReference type="AlphaFoldDB" id="A0AAV4T7E6"/>
<name>A0AAV4T7E6_9ARAC</name>
<evidence type="ECO:0000313" key="1">
    <source>
        <dbReference type="EMBL" id="GIY39858.1"/>
    </source>
</evidence>
<gene>
    <name evidence="1" type="ORF">CDAR_262721</name>
</gene>
<dbReference type="Proteomes" id="UP001054837">
    <property type="component" value="Unassembled WGS sequence"/>
</dbReference>